<dbReference type="InterPro" id="IPR043128">
    <property type="entry name" value="Rev_trsase/Diguanyl_cyclase"/>
</dbReference>
<dbReference type="Gene3D" id="3.30.70.270">
    <property type="match status" value="1"/>
</dbReference>
<organism evidence="1 2">
    <name type="scientific">Lagenidium giganteum</name>
    <dbReference type="NCBI Taxonomy" id="4803"/>
    <lineage>
        <taxon>Eukaryota</taxon>
        <taxon>Sar</taxon>
        <taxon>Stramenopiles</taxon>
        <taxon>Oomycota</taxon>
        <taxon>Peronosporomycetes</taxon>
        <taxon>Pythiales</taxon>
        <taxon>Pythiaceae</taxon>
    </lineage>
</organism>
<comment type="caution">
    <text evidence="1">The sequence shown here is derived from an EMBL/GenBank/DDBJ whole genome shotgun (WGS) entry which is preliminary data.</text>
</comment>
<sequence length="55" mass="6386">MPFPETVKGVRKFVECLVYYHRFIDNFATLAASLYELTDAQLAKKSEFGERKEVV</sequence>
<dbReference type="InterPro" id="IPR043502">
    <property type="entry name" value="DNA/RNA_pol_sf"/>
</dbReference>
<gene>
    <name evidence="1" type="ORF">N0F65_004890</name>
</gene>
<evidence type="ECO:0000313" key="2">
    <source>
        <dbReference type="Proteomes" id="UP001146120"/>
    </source>
</evidence>
<dbReference type="AlphaFoldDB" id="A0AAV2YKZ0"/>
<accession>A0AAV2YKZ0</accession>
<name>A0AAV2YKZ0_9STRA</name>
<reference evidence="1" key="2">
    <citation type="journal article" date="2023" name="Microbiol Resour">
        <title>Decontamination and Annotation of the Draft Genome Sequence of the Oomycete Lagenidium giganteum ARSEF 373.</title>
        <authorList>
            <person name="Morgan W.R."/>
            <person name="Tartar A."/>
        </authorList>
    </citation>
    <scope>NUCLEOTIDE SEQUENCE</scope>
    <source>
        <strain evidence="1">ARSEF 373</strain>
    </source>
</reference>
<reference evidence="1" key="1">
    <citation type="submission" date="2022-11" db="EMBL/GenBank/DDBJ databases">
        <authorList>
            <person name="Morgan W.R."/>
            <person name="Tartar A."/>
        </authorList>
    </citation>
    <scope>NUCLEOTIDE SEQUENCE</scope>
    <source>
        <strain evidence="1">ARSEF 373</strain>
    </source>
</reference>
<protein>
    <submittedName>
        <fullName evidence="1">Uncharacterized protein</fullName>
    </submittedName>
</protein>
<dbReference type="SUPFAM" id="SSF56672">
    <property type="entry name" value="DNA/RNA polymerases"/>
    <property type="match status" value="1"/>
</dbReference>
<proteinExistence type="predicted"/>
<keyword evidence="2" id="KW-1185">Reference proteome</keyword>
<dbReference type="Proteomes" id="UP001146120">
    <property type="component" value="Unassembled WGS sequence"/>
</dbReference>
<evidence type="ECO:0000313" key="1">
    <source>
        <dbReference type="EMBL" id="DAZ94176.1"/>
    </source>
</evidence>
<dbReference type="EMBL" id="DAKRPA010000264">
    <property type="protein sequence ID" value="DAZ94176.1"/>
    <property type="molecule type" value="Genomic_DNA"/>
</dbReference>